<dbReference type="InterPro" id="IPR008947">
    <property type="entry name" value="PLipase_C/P1_nuclease_dom_sf"/>
</dbReference>
<dbReference type="AlphaFoldDB" id="A0A179DCJ9"/>
<keyword evidence="8" id="KW-1185">Reference proteome</keyword>
<proteinExistence type="predicted"/>
<dbReference type="RefSeq" id="WP_068823651.1">
    <property type="nucleotide sequence ID" value="NZ_LWHJ01000031.1"/>
</dbReference>
<dbReference type="CDD" id="cd11010">
    <property type="entry name" value="S1-P1_nuclease"/>
    <property type="match status" value="1"/>
</dbReference>
<organism evidence="7 8">
    <name type="scientific">Pedobacter psychrophilus</name>
    <dbReference type="NCBI Taxonomy" id="1826909"/>
    <lineage>
        <taxon>Bacteria</taxon>
        <taxon>Pseudomonadati</taxon>
        <taxon>Bacteroidota</taxon>
        <taxon>Sphingobacteriia</taxon>
        <taxon>Sphingobacteriales</taxon>
        <taxon>Sphingobacteriaceae</taxon>
        <taxon>Pedobacter</taxon>
    </lineage>
</organism>
<evidence type="ECO:0000256" key="4">
    <source>
        <dbReference type="ARBA" id="ARBA00022801"/>
    </source>
</evidence>
<accession>A0A179DCJ9</accession>
<evidence type="ECO:0000313" key="7">
    <source>
        <dbReference type="EMBL" id="OAQ38259.1"/>
    </source>
</evidence>
<sequence>MKLKYIFPVATIIFAFTLISWGVVAHRSIGKIAENHLSIKAKATVKFLLGTEEMPLTSTFADEIRSDNAFRYTAPWHYINLPQGLNYKEFVLALKADTSENVYSALLKMQKEVKNPNNTKDKRTFALKMIIHLVGDLHQPMHVSREEDQGGNKIKVKFQGKESNLHSLWDSGIIDYNGKTYTEMATALDNVNETKIKEWQNDDVSKWLFESYQISSQLYKEVEENSNLNYTYYPKHSEIYKERIQKAGIRLAGLLNTLFK</sequence>
<reference evidence="7 8" key="1">
    <citation type="submission" date="2016-04" db="EMBL/GenBank/DDBJ databases">
        <authorList>
            <person name="Evans L.H."/>
            <person name="Alamgir A."/>
            <person name="Owens N."/>
            <person name="Weber N.D."/>
            <person name="Virtaneva K."/>
            <person name="Barbian K."/>
            <person name="Babar A."/>
            <person name="Rosenke K."/>
        </authorList>
    </citation>
    <scope>NUCLEOTIDE SEQUENCE [LARGE SCALE GENOMIC DNA]</scope>
    <source>
        <strain evidence="7 8">CCM 8644</strain>
    </source>
</reference>
<keyword evidence="6" id="KW-0325">Glycoprotein</keyword>
<dbReference type="Proteomes" id="UP000078459">
    <property type="component" value="Unassembled WGS sequence"/>
</dbReference>
<evidence type="ECO:0000256" key="6">
    <source>
        <dbReference type="ARBA" id="ARBA00023180"/>
    </source>
</evidence>
<dbReference type="SUPFAM" id="SSF48537">
    <property type="entry name" value="Phospholipase C/P1 nuclease"/>
    <property type="match status" value="1"/>
</dbReference>
<keyword evidence="4" id="KW-0378">Hydrolase</keyword>
<dbReference type="GO" id="GO:0006308">
    <property type="term" value="P:DNA catabolic process"/>
    <property type="evidence" value="ECO:0007669"/>
    <property type="project" value="InterPro"/>
</dbReference>
<name>A0A179DCJ9_9SPHI</name>
<dbReference type="PANTHER" id="PTHR33146">
    <property type="entry name" value="ENDONUCLEASE 4"/>
    <property type="match status" value="1"/>
</dbReference>
<comment type="caution">
    <text evidence="7">The sequence shown here is derived from an EMBL/GenBank/DDBJ whole genome shotgun (WGS) entry which is preliminary data.</text>
</comment>
<evidence type="ECO:0000256" key="3">
    <source>
        <dbReference type="ARBA" id="ARBA00022759"/>
    </source>
</evidence>
<dbReference type="InterPro" id="IPR003154">
    <property type="entry name" value="S1/P1nuclease"/>
</dbReference>
<dbReference type="GO" id="GO:0003676">
    <property type="term" value="F:nucleic acid binding"/>
    <property type="evidence" value="ECO:0007669"/>
    <property type="project" value="InterPro"/>
</dbReference>
<reference evidence="7 8" key="2">
    <citation type="submission" date="2016-06" db="EMBL/GenBank/DDBJ databases">
        <title>Pedobacter psychrophilus sp. nov., isolated from Antarctic fragmentary rock.</title>
        <authorList>
            <person name="Svec P."/>
        </authorList>
    </citation>
    <scope>NUCLEOTIDE SEQUENCE [LARGE SCALE GENOMIC DNA]</scope>
    <source>
        <strain evidence="7 8">CCM 8644</strain>
    </source>
</reference>
<dbReference type="PANTHER" id="PTHR33146:SF26">
    <property type="entry name" value="ENDONUCLEASE 4"/>
    <property type="match status" value="1"/>
</dbReference>
<evidence type="ECO:0000256" key="2">
    <source>
        <dbReference type="ARBA" id="ARBA00022723"/>
    </source>
</evidence>
<keyword evidence="3" id="KW-0255">Endonuclease</keyword>
<keyword evidence="2" id="KW-0479">Metal-binding</keyword>
<evidence type="ECO:0000313" key="8">
    <source>
        <dbReference type="Proteomes" id="UP000078459"/>
    </source>
</evidence>
<gene>
    <name evidence="7" type="ORF">A5893_15820</name>
</gene>
<keyword evidence="5" id="KW-1015">Disulfide bond</keyword>
<dbReference type="GO" id="GO:0016788">
    <property type="term" value="F:hydrolase activity, acting on ester bonds"/>
    <property type="evidence" value="ECO:0007669"/>
    <property type="project" value="InterPro"/>
</dbReference>
<dbReference type="EMBL" id="LWHJ01000031">
    <property type="protein sequence ID" value="OAQ38259.1"/>
    <property type="molecule type" value="Genomic_DNA"/>
</dbReference>
<keyword evidence="1" id="KW-0540">Nuclease</keyword>
<dbReference type="GO" id="GO:0046872">
    <property type="term" value="F:metal ion binding"/>
    <property type="evidence" value="ECO:0007669"/>
    <property type="project" value="UniProtKB-KW"/>
</dbReference>
<protein>
    <recommendedName>
        <fullName evidence="9">S1/P1 Nuclease</fullName>
    </recommendedName>
</protein>
<dbReference type="Gene3D" id="1.10.575.10">
    <property type="entry name" value="P1 Nuclease"/>
    <property type="match status" value="1"/>
</dbReference>
<dbReference type="GO" id="GO:0004519">
    <property type="term" value="F:endonuclease activity"/>
    <property type="evidence" value="ECO:0007669"/>
    <property type="project" value="UniProtKB-KW"/>
</dbReference>
<dbReference type="OrthoDB" id="267579at2"/>
<evidence type="ECO:0000256" key="5">
    <source>
        <dbReference type="ARBA" id="ARBA00023157"/>
    </source>
</evidence>
<evidence type="ECO:0008006" key="9">
    <source>
        <dbReference type="Google" id="ProtNLM"/>
    </source>
</evidence>
<evidence type="ECO:0000256" key="1">
    <source>
        <dbReference type="ARBA" id="ARBA00022722"/>
    </source>
</evidence>
<dbReference type="Pfam" id="PF02265">
    <property type="entry name" value="S1-P1_nuclease"/>
    <property type="match status" value="1"/>
</dbReference>
<dbReference type="STRING" id="1826909.A5893_15820"/>